<dbReference type="InterPro" id="IPR010992">
    <property type="entry name" value="IHF-like_DNA-bd_dom_sf"/>
</dbReference>
<dbReference type="EMBL" id="GDKF01000640">
    <property type="protein sequence ID" value="JAT77982.1"/>
    <property type="molecule type" value="Transcribed_RNA"/>
</dbReference>
<dbReference type="SUPFAM" id="SSF47729">
    <property type="entry name" value="IHF-like DNA-binding proteins"/>
    <property type="match status" value="1"/>
</dbReference>
<dbReference type="InterPro" id="IPR000119">
    <property type="entry name" value="Hist_DNA-bd"/>
</dbReference>
<dbReference type="GO" id="GO:0003677">
    <property type="term" value="F:DNA binding"/>
    <property type="evidence" value="ECO:0007669"/>
    <property type="project" value="InterPro"/>
</dbReference>
<dbReference type="AlphaFoldDB" id="A0A1D2AFK9"/>
<dbReference type="Pfam" id="PF00216">
    <property type="entry name" value="Bac_DNA_binding"/>
    <property type="match status" value="1"/>
</dbReference>
<sequence length="162" mass="17495">AIKYFRPAKMSQTAPSLLRSLATSFGGSPWARQGARLAPGPLAGRSYSSDEASETGSRQIAYTNRKLAAELAQTNEYLTHAKATALVNQTIELLIAALKRGEAVSLKPLGTLKVAYVGPRRRFDISARQHMLTPGYMKGNLTLGKDMKEHLKGLEPSQVPGS</sequence>
<organism evidence="1">
    <name type="scientific">Auxenochlorella protothecoides</name>
    <name type="common">Green microalga</name>
    <name type="synonym">Chlorella protothecoides</name>
    <dbReference type="NCBI Taxonomy" id="3075"/>
    <lineage>
        <taxon>Eukaryota</taxon>
        <taxon>Viridiplantae</taxon>
        <taxon>Chlorophyta</taxon>
        <taxon>core chlorophytes</taxon>
        <taxon>Trebouxiophyceae</taxon>
        <taxon>Chlorellales</taxon>
        <taxon>Chlorellaceae</taxon>
        <taxon>Auxenochlorella</taxon>
    </lineage>
</organism>
<proteinExistence type="predicted"/>
<dbReference type="GO" id="GO:0030527">
    <property type="term" value="F:structural constituent of chromatin"/>
    <property type="evidence" value="ECO:0007669"/>
    <property type="project" value="InterPro"/>
</dbReference>
<name>A0A1D2AFK9_AUXPR</name>
<accession>A0A1D2AFK9</accession>
<gene>
    <name evidence="1" type="ORF">g.1328</name>
</gene>
<reference evidence="1" key="1">
    <citation type="submission" date="2015-08" db="EMBL/GenBank/DDBJ databases">
        <authorList>
            <person name="Babu N.S."/>
            <person name="Beckwith C.J."/>
            <person name="Beseler K.G."/>
            <person name="Brison A."/>
            <person name="Carone J.V."/>
            <person name="Caskin T.P."/>
            <person name="Diamond M."/>
            <person name="Durham M.E."/>
            <person name="Foxe J.M."/>
            <person name="Go M."/>
            <person name="Henderson B.A."/>
            <person name="Jones I.B."/>
            <person name="McGettigan J.A."/>
            <person name="Micheletti S.J."/>
            <person name="Nasrallah M.E."/>
            <person name="Ortiz D."/>
            <person name="Piller C.R."/>
            <person name="Privatt S.R."/>
            <person name="Schneider S.L."/>
            <person name="Sharp S."/>
            <person name="Smith T.C."/>
            <person name="Stanton J.D."/>
            <person name="Ullery H.E."/>
            <person name="Wilson R.J."/>
            <person name="Serrano M.G."/>
            <person name="Buck G."/>
            <person name="Lee V."/>
            <person name="Wang Y."/>
            <person name="Carvalho R."/>
            <person name="Voegtly L."/>
            <person name="Shi R."/>
            <person name="Duckworth R."/>
            <person name="Johnson A."/>
            <person name="Loviza R."/>
            <person name="Walstead R."/>
            <person name="Shah Z."/>
            <person name="Kiflezghi M."/>
            <person name="Wade K."/>
            <person name="Ball S.L."/>
            <person name="Bradley K.W."/>
            <person name="Asai D.J."/>
            <person name="Bowman C.A."/>
            <person name="Russell D.A."/>
            <person name="Pope W.H."/>
            <person name="Jacobs-Sera D."/>
            <person name="Hendrix R.W."/>
            <person name="Hatfull G.F."/>
        </authorList>
    </citation>
    <scope>NUCLEOTIDE SEQUENCE</scope>
</reference>
<dbReference type="Gene3D" id="4.10.520.10">
    <property type="entry name" value="IHF-like DNA-binding proteins"/>
    <property type="match status" value="1"/>
</dbReference>
<evidence type="ECO:0000313" key="1">
    <source>
        <dbReference type="EMBL" id="JAT77982.1"/>
    </source>
</evidence>
<protein>
    <submittedName>
        <fullName evidence="1">Uncharacterized protein</fullName>
    </submittedName>
</protein>
<feature type="non-terminal residue" evidence="1">
    <location>
        <position position="1"/>
    </location>
</feature>